<dbReference type="AlphaFoldDB" id="X6LHL2"/>
<organism evidence="2 3">
    <name type="scientific">Reticulomyxa filosa</name>
    <dbReference type="NCBI Taxonomy" id="46433"/>
    <lineage>
        <taxon>Eukaryota</taxon>
        <taxon>Sar</taxon>
        <taxon>Rhizaria</taxon>
        <taxon>Retaria</taxon>
        <taxon>Foraminifera</taxon>
        <taxon>Monothalamids</taxon>
        <taxon>Reticulomyxidae</taxon>
        <taxon>Reticulomyxa</taxon>
    </lineage>
</organism>
<comment type="caution">
    <text evidence="2">The sequence shown here is derived from an EMBL/GenBank/DDBJ whole genome shotgun (WGS) entry which is preliminary data.</text>
</comment>
<gene>
    <name evidence="2" type="ORF">RFI_36341</name>
</gene>
<dbReference type="Proteomes" id="UP000023152">
    <property type="component" value="Unassembled WGS sequence"/>
</dbReference>
<evidence type="ECO:0000256" key="1">
    <source>
        <dbReference type="SAM" id="MobiDB-lite"/>
    </source>
</evidence>
<evidence type="ECO:0000313" key="3">
    <source>
        <dbReference type="Proteomes" id="UP000023152"/>
    </source>
</evidence>
<accession>X6LHL2</accession>
<dbReference type="EMBL" id="ASPP01039226">
    <property type="protein sequence ID" value="ETO01099.1"/>
    <property type="molecule type" value="Genomic_DNA"/>
</dbReference>
<name>X6LHL2_RETFI</name>
<sequence>MLSNQKGEEEDLLAEASRVKEKENDKEKHKTKTKKLEKVLMNELNGENRDIHTVDSFINGLKGGYGSYANYLELTNKQLEKVLNILMSGLKDKLCTKSFGVILTNLIEKSFQCFDICFQTFNEYIY</sequence>
<reference evidence="2 3" key="1">
    <citation type="journal article" date="2013" name="Curr. Biol.">
        <title>The Genome of the Foraminiferan Reticulomyxa filosa.</title>
        <authorList>
            <person name="Glockner G."/>
            <person name="Hulsmann N."/>
            <person name="Schleicher M."/>
            <person name="Noegel A.A."/>
            <person name="Eichinger L."/>
            <person name="Gallinger C."/>
            <person name="Pawlowski J."/>
            <person name="Sierra R."/>
            <person name="Euteneuer U."/>
            <person name="Pillet L."/>
            <person name="Moustafa A."/>
            <person name="Platzer M."/>
            <person name="Groth M."/>
            <person name="Szafranski K."/>
            <person name="Schliwa M."/>
        </authorList>
    </citation>
    <scope>NUCLEOTIDE SEQUENCE [LARGE SCALE GENOMIC DNA]</scope>
</reference>
<protein>
    <submittedName>
        <fullName evidence="2">Uncharacterized protein</fullName>
    </submittedName>
</protein>
<feature type="compositionally biased region" description="Basic and acidic residues" evidence="1">
    <location>
        <begin position="17"/>
        <end position="34"/>
    </location>
</feature>
<proteinExistence type="predicted"/>
<feature type="region of interest" description="Disordered" evidence="1">
    <location>
        <begin position="1"/>
        <end position="34"/>
    </location>
</feature>
<evidence type="ECO:0000313" key="2">
    <source>
        <dbReference type="EMBL" id="ETO01099.1"/>
    </source>
</evidence>
<keyword evidence="3" id="KW-1185">Reference proteome</keyword>